<dbReference type="EMBL" id="NAJM01000033">
    <property type="protein sequence ID" value="RVX68972.1"/>
    <property type="molecule type" value="Genomic_DNA"/>
</dbReference>
<dbReference type="AlphaFoldDB" id="A0A438MZ11"/>
<dbReference type="Proteomes" id="UP000288859">
    <property type="component" value="Unassembled WGS sequence"/>
</dbReference>
<protein>
    <submittedName>
        <fullName evidence="2">Uncharacterized protein</fullName>
    </submittedName>
</protein>
<organism evidence="2 3">
    <name type="scientific">Exophiala mesophila</name>
    <name type="common">Black yeast-like fungus</name>
    <dbReference type="NCBI Taxonomy" id="212818"/>
    <lineage>
        <taxon>Eukaryota</taxon>
        <taxon>Fungi</taxon>
        <taxon>Dikarya</taxon>
        <taxon>Ascomycota</taxon>
        <taxon>Pezizomycotina</taxon>
        <taxon>Eurotiomycetes</taxon>
        <taxon>Chaetothyriomycetidae</taxon>
        <taxon>Chaetothyriales</taxon>
        <taxon>Herpotrichiellaceae</taxon>
        <taxon>Exophiala</taxon>
    </lineage>
</organism>
<reference evidence="2 3" key="1">
    <citation type="submission" date="2017-03" db="EMBL/GenBank/DDBJ databases">
        <title>Genomes of endolithic fungi from Antarctica.</title>
        <authorList>
            <person name="Coleine C."/>
            <person name="Masonjones S."/>
            <person name="Stajich J.E."/>
        </authorList>
    </citation>
    <scope>NUCLEOTIDE SEQUENCE [LARGE SCALE GENOMIC DNA]</scope>
    <source>
        <strain evidence="2 3">CCFEE 6314</strain>
    </source>
</reference>
<gene>
    <name evidence="2" type="ORF">B0A52_08039</name>
</gene>
<evidence type="ECO:0000256" key="1">
    <source>
        <dbReference type="SAM" id="SignalP"/>
    </source>
</evidence>
<evidence type="ECO:0000313" key="3">
    <source>
        <dbReference type="Proteomes" id="UP000288859"/>
    </source>
</evidence>
<sequence>MGLTRAFTLIVVTAFCASNVLGAPLESVPATPPPANVTVEFEIPDQDSVLSIQVPADDIERGPEALHCNLEACEKVKVSKFAYLDPGFICTLIFDDYQSFTDVWSGWVIDPAAKLLSISCRIDDTGIMG</sequence>
<name>A0A438MZ11_EXOME</name>
<accession>A0A438MZ11</accession>
<evidence type="ECO:0000313" key="2">
    <source>
        <dbReference type="EMBL" id="RVX68972.1"/>
    </source>
</evidence>
<feature type="chain" id="PRO_5019346728" evidence="1">
    <location>
        <begin position="23"/>
        <end position="129"/>
    </location>
</feature>
<comment type="caution">
    <text evidence="2">The sequence shown here is derived from an EMBL/GenBank/DDBJ whole genome shotgun (WGS) entry which is preliminary data.</text>
</comment>
<feature type="signal peptide" evidence="1">
    <location>
        <begin position="1"/>
        <end position="22"/>
    </location>
</feature>
<keyword evidence="1" id="KW-0732">Signal</keyword>
<proteinExistence type="predicted"/>